<dbReference type="CDD" id="cd08414">
    <property type="entry name" value="PBP2_LTTR_aromatics_like"/>
    <property type="match status" value="1"/>
</dbReference>
<dbReference type="InterPro" id="IPR036390">
    <property type="entry name" value="WH_DNA-bd_sf"/>
</dbReference>
<evidence type="ECO:0000256" key="2">
    <source>
        <dbReference type="ARBA" id="ARBA00023015"/>
    </source>
</evidence>
<proteinExistence type="inferred from homology"/>
<dbReference type="GO" id="GO:0003677">
    <property type="term" value="F:DNA binding"/>
    <property type="evidence" value="ECO:0007669"/>
    <property type="project" value="UniProtKB-KW"/>
</dbReference>
<dbReference type="InterPro" id="IPR000847">
    <property type="entry name" value="LysR_HTH_N"/>
</dbReference>
<keyword evidence="2" id="KW-0805">Transcription regulation</keyword>
<keyword evidence="3" id="KW-0238">DNA-binding</keyword>
<dbReference type="GO" id="GO:0032993">
    <property type="term" value="C:protein-DNA complex"/>
    <property type="evidence" value="ECO:0007669"/>
    <property type="project" value="TreeGrafter"/>
</dbReference>
<dbReference type="Pfam" id="PF00126">
    <property type="entry name" value="HTH_1"/>
    <property type="match status" value="1"/>
</dbReference>
<evidence type="ECO:0000259" key="5">
    <source>
        <dbReference type="PROSITE" id="PS50931"/>
    </source>
</evidence>
<dbReference type="GO" id="GO:0003700">
    <property type="term" value="F:DNA-binding transcription factor activity"/>
    <property type="evidence" value="ECO:0007669"/>
    <property type="project" value="InterPro"/>
</dbReference>
<accession>A0A850P4T4</accession>
<dbReference type="SUPFAM" id="SSF53850">
    <property type="entry name" value="Periplasmic binding protein-like II"/>
    <property type="match status" value="1"/>
</dbReference>
<keyword evidence="4" id="KW-0804">Transcription</keyword>
<evidence type="ECO:0000256" key="4">
    <source>
        <dbReference type="ARBA" id="ARBA00023163"/>
    </source>
</evidence>
<dbReference type="Proteomes" id="UP000522590">
    <property type="component" value="Unassembled WGS sequence"/>
</dbReference>
<dbReference type="AlphaFoldDB" id="A0A850P4T4"/>
<dbReference type="Gene3D" id="3.40.190.10">
    <property type="entry name" value="Periplasmic binding protein-like II"/>
    <property type="match status" value="2"/>
</dbReference>
<protein>
    <submittedName>
        <fullName evidence="6">LysR family transcriptional regulator</fullName>
    </submittedName>
</protein>
<dbReference type="Pfam" id="PF03466">
    <property type="entry name" value="LysR_substrate"/>
    <property type="match status" value="1"/>
</dbReference>
<dbReference type="Gene3D" id="1.10.10.10">
    <property type="entry name" value="Winged helix-like DNA-binding domain superfamily/Winged helix DNA-binding domain"/>
    <property type="match status" value="1"/>
</dbReference>
<reference evidence="6 7" key="1">
    <citation type="submission" date="2020-06" db="EMBL/GenBank/DDBJ databases">
        <title>Description of novel acetic acid bacteria.</title>
        <authorList>
            <person name="Sombolestani A."/>
        </authorList>
    </citation>
    <scope>NUCLEOTIDE SEQUENCE [LARGE SCALE GENOMIC DNA]</scope>
    <source>
        <strain evidence="6 7">LMG 25</strain>
    </source>
</reference>
<dbReference type="EMBL" id="JABXXS010000027">
    <property type="protein sequence ID" value="NVN37620.1"/>
    <property type="molecule type" value="Genomic_DNA"/>
</dbReference>
<dbReference type="PANTHER" id="PTHR30346:SF0">
    <property type="entry name" value="HCA OPERON TRANSCRIPTIONAL ACTIVATOR HCAR"/>
    <property type="match status" value="1"/>
</dbReference>
<comment type="caution">
    <text evidence="6">The sequence shown here is derived from an EMBL/GenBank/DDBJ whole genome shotgun (WGS) entry which is preliminary data.</text>
</comment>
<organism evidence="6 7">
    <name type="scientific">Komagataeibacter swingsii</name>
    <dbReference type="NCBI Taxonomy" id="215220"/>
    <lineage>
        <taxon>Bacteria</taxon>
        <taxon>Pseudomonadati</taxon>
        <taxon>Pseudomonadota</taxon>
        <taxon>Alphaproteobacteria</taxon>
        <taxon>Acetobacterales</taxon>
        <taxon>Acetobacteraceae</taxon>
        <taxon>Komagataeibacter</taxon>
    </lineage>
</organism>
<dbReference type="SUPFAM" id="SSF46785">
    <property type="entry name" value="Winged helix' DNA-binding domain"/>
    <property type="match status" value="1"/>
</dbReference>
<dbReference type="FunFam" id="1.10.10.10:FF:000001">
    <property type="entry name" value="LysR family transcriptional regulator"/>
    <property type="match status" value="1"/>
</dbReference>
<feature type="domain" description="HTH lysR-type" evidence="5">
    <location>
        <begin position="12"/>
        <end position="69"/>
    </location>
</feature>
<evidence type="ECO:0000313" key="7">
    <source>
        <dbReference type="Proteomes" id="UP000522590"/>
    </source>
</evidence>
<dbReference type="PRINTS" id="PR00039">
    <property type="entry name" value="HTHLYSR"/>
</dbReference>
<dbReference type="PANTHER" id="PTHR30346">
    <property type="entry name" value="TRANSCRIPTIONAL DUAL REGULATOR HCAR-RELATED"/>
    <property type="match status" value="1"/>
</dbReference>
<dbReference type="PROSITE" id="PS50931">
    <property type="entry name" value="HTH_LYSR"/>
    <property type="match status" value="1"/>
</dbReference>
<gene>
    <name evidence="6" type="ORF">HUK81_11840</name>
</gene>
<sequence>MRHTLFMKPITIDLRQLRAFSGVGTELNFMRAADRLCVSQPALSQTIRQLELRLGVRLFERNTHKVTLTEEGAQLLKTANDILAKIEILLQEAQDLATGRQGTLRVGYLIGAAVDLVPIILRKFSEQFPAVKLSLKEYDFSTPDAGLCDNSVDVAILRPPIEVEGLTYFTLFEEGCVACIPEGHPLANRTAVSVADLVNEPIIAAPGQGAWRDYWIATAYRGKQRAAIVHEAATFEGELQAVAAGIGISITAEAVSKFYNRPGVKFVTISDMASCEVSVALPALPTMLAQSFASIARSIATTKASC</sequence>
<comment type="similarity">
    <text evidence="1">Belongs to the LysR transcriptional regulatory family.</text>
</comment>
<name>A0A850P4T4_9PROT</name>
<dbReference type="InterPro" id="IPR036388">
    <property type="entry name" value="WH-like_DNA-bd_sf"/>
</dbReference>
<dbReference type="InterPro" id="IPR005119">
    <property type="entry name" value="LysR_subst-bd"/>
</dbReference>
<evidence type="ECO:0000313" key="6">
    <source>
        <dbReference type="EMBL" id="NVN37620.1"/>
    </source>
</evidence>
<evidence type="ECO:0000256" key="1">
    <source>
        <dbReference type="ARBA" id="ARBA00009437"/>
    </source>
</evidence>
<evidence type="ECO:0000256" key="3">
    <source>
        <dbReference type="ARBA" id="ARBA00023125"/>
    </source>
</evidence>